<gene>
    <name evidence="2" type="ORF">QWZ12_10755</name>
</gene>
<evidence type="ECO:0000256" key="1">
    <source>
        <dbReference type="ARBA" id="ARBA00038414"/>
    </source>
</evidence>
<accession>A0ABT8BG24</accession>
<keyword evidence="3" id="KW-1185">Reference proteome</keyword>
<evidence type="ECO:0000313" key="2">
    <source>
        <dbReference type="EMBL" id="MDN3591092.1"/>
    </source>
</evidence>
<dbReference type="RefSeq" id="WP_238223270.1">
    <property type="nucleotide sequence ID" value="NZ_BPQD01000005.1"/>
</dbReference>
<comment type="similarity">
    <text evidence="1">Belongs to the HyuE racemase family.</text>
</comment>
<organism evidence="2 3">
    <name type="scientific">Methylobacterium adhaesivum</name>
    <dbReference type="NCBI Taxonomy" id="333297"/>
    <lineage>
        <taxon>Bacteria</taxon>
        <taxon>Pseudomonadati</taxon>
        <taxon>Pseudomonadota</taxon>
        <taxon>Alphaproteobacteria</taxon>
        <taxon>Hyphomicrobiales</taxon>
        <taxon>Methylobacteriaceae</taxon>
        <taxon>Methylobacterium</taxon>
    </lineage>
</organism>
<reference evidence="3" key="1">
    <citation type="journal article" date="2019" name="Int. J. Syst. Evol. Microbiol.">
        <title>The Global Catalogue of Microorganisms (GCM) 10K type strain sequencing project: providing services to taxonomists for standard genome sequencing and annotation.</title>
        <authorList>
            <consortium name="The Broad Institute Genomics Platform"/>
            <consortium name="The Broad Institute Genome Sequencing Center for Infectious Disease"/>
            <person name="Wu L."/>
            <person name="Ma J."/>
        </authorList>
    </citation>
    <scope>NUCLEOTIDE SEQUENCE [LARGE SCALE GENOMIC DNA]</scope>
    <source>
        <strain evidence="3">CECT 7069</strain>
    </source>
</reference>
<evidence type="ECO:0000313" key="3">
    <source>
        <dbReference type="Proteomes" id="UP001224644"/>
    </source>
</evidence>
<dbReference type="InterPro" id="IPR015942">
    <property type="entry name" value="Asp/Glu/hydantoin_racemase"/>
</dbReference>
<dbReference type="PANTHER" id="PTHR28047:SF5">
    <property type="entry name" value="PROTEIN DCG1"/>
    <property type="match status" value="1"/>
</dbReference>
<dbReference type="Proteomes" id="UP001224644">
    <property type="component" value="Unassembled WGS sequence"/>
</dbReference>
<name>A0ABT8BG24_9HYPH</name>
<protein>
    <submittedName>
        <fullName evidence="2">Aspartate/glutamate racemase family protein</fullName>
    </submittedName>
</protein>
<sequence length="241" mass="23653">MRILLINPNTMASVTDLVADHVRGLVGGSAEIMAVTGRFGARYIASRAAAAIAGHAALDALAEHVAGADAVYLACFGDPGLAALREVSPVPVVGMAEAACRAAFADGRRFAIVTGGALWGPMLTEFVAALGLGRYLTGVRTVAPTGAEIAADPDAALGGLAAACRACAEADGAEAVILGGAALAGLAARIQPTVPVPVLCSVEAGTRTVLAAARDGAARGEAPALASLGLSPALAALLAKP</sequence>
<dbReference type="Pfam" id="PF01177">
    <property type="entry name" value="Asp_Glu_race"/>
    <property type="match status" value="1"/>
</dbReference>
<comment type="caution">
    <text evidence="2">The sequence shown here is derived from an EMBL/GenBank/DDBJ whole genome shotgun (WGS) entry which is preliminary data.</text>
</comment>
<dbReference type="PANTHER" id="PTHR28047">
    <property type="entry name" value="PROTEIN DCG1"/>
    <property type="match status" value="1"/>
</dbReference>
<proteinExistence type="inferred from homology"/>
<dbReference type="InterPro" id="IPR053714">
    <property type="entry name" value="Iso_Racemase_Enz_sf"/>
</dbReference>
<dbReference type="Gene3D" id="3.40.50.12500">
    <property type="match status" value="1"/>
</dbReference>
<dbReference type="EMBL" id="JAUFPX010000007">
    <property type="protein sequence ID" value="MDN3591092.1"/>
    <property type="molecule type" value="Genomic_DNA"/>
</dbReference>
<dbReference type="InterPro" id="IPR052186">
    <property type="entry name" value="Hydantoin_racemase-like"/>
</dbReference>